<dbReference type="PANTHER" id="PTHR18934:SF113">
    <property type="entry name" value="ATP-DEPENDENT RNA HELICASE TDRD9"/>
    <property type="match status" value="1"/>
</dbReference>
<dbReference type="PANTHER" id="PTHR18934">
    <property type="entry name" value="ATP-DEPENDENT RNA HELICASE"/>
    <property type="match status" value="1"/>
</dbReference>
<dbReference type="OrthoDB" id="66977at2759"/>
<dbReference type="PROSITE" id="PS50304">
    <property type="entry name" value="TUDOR"/>
    <property type="match status" value="1"/>
</dbReference>
<dbReference type="Proteomes" id="UP000606786">
    <property type="component" value="Unassembled WGS sequence"/>
</dbReference>
<reference evidence="21" key="2">
    <citation type="journal article" date="2014" name="BMC Genomics">
        <title>A genomic perspective to assessing quality of mass-reared SIT flies used in Mediterranean fruit fly (Ceratitis capitata) eradication in California.</title>
        <authorList>
            <person name="Calla B."/>
            <person name="Hall B."/>
            <person name="Hou S."/>
            <person name="Geib S.M."/>
        </authorList>
    </citation>
    <scope>NUCLEOTIDE SEQUENCE</scope>
</reference>
<dbReference type="Gene3D" id="2.40.50.90">
    <property type="match status" value="1"/>
</dbReference>
<evidence type="ECO:0000313" key="21">
    <source>
        <dbReference type="EMBL" id="JAB95178.1"/>
    </source>
</evidence>
<keyword evidence="10 21" id="KW-0347">Helicase</keyword>
<evidence type="ECO:0000256" key="6">
    <source>
        <dbReference type="ARBA" id="ARBA00022490"/>
    </source>
</evidence>
<gene>
    <name evidence="21" type="primary">SPNE</name>
    <name evidence="20" type="ORF">CCAP1982_LOCUS4820</name>
</gene>
<evidence type="ECO:0000256" key="11">
    <source>
        <dbReference type="ARBA" id="ARBA00022840"/>
    </source>
</evidence>
<evidence type="ECO:0000256" key="14">
    <source>
        <dbReference type="ARBA" id="ARBA00023158"/>
    </source>
</evidence>
<sequence>MDEVEQFFDFSKEFTRIPAPRGYISSNPAAAAGTMNSGRPIKREFFGDQYSKEIAERENKRLMEEGDASIEDLHSSRQGVTSSTCMDELEGLSEDDDEFKPKLNRVEDNIYKKYDFNLKRDESLPIHDNREQILNAIRKNPVVVLEGDTGCGKTTQVPQYILDEAYTNREYCKIVCTQPRRIAAISIARRVCHERKWEEGSVVGYQVGLHAQTSEDTRLLYCTTGVLLQKLIKEKTLKQFTHIILDEVHERDQEMDFLLIIIRKLLTTNSRGVKIILMSATINAGEFSDYFTIRRNPAPVLRVDSRRLFQVREFYLCDLYRINTSNIDVDISDPGISKDMYNIALKLIIVIDNIEKQEASVSLEPGVIKQTSILIFLPGINEIDQMCNSLKSLSASDENNVKLFPIRLHSLISPDEQSKVFNNPPGGFRKVILSTNIAESSITVPDVKYVIDFCLTKSLVTDTATNFSSLQLHWASRANCRQRAGRAGRVMNGRVYRMVSRNFYEHYMEEFSTAEMLRCPLETAVLKAKLLDMGPPPEILGLAMTPPNLSDIHNTVLTLKEIGALYTTVNGIYSIQDGDLSFMGRVMAGMPLDIRLTRLILLGYIFSAIDEAIIIAAGLSVRSVFRSGVDHHGHNEADAYIEKLVWADGSGSDLFAILRAYRVWSSLREQRNIDEEDNEQKWAKRFYINLRSIKEMHLLVQELRQRLKHYGIREQQAYQRVCWIDREKTIILKIIIAGAFYPNYFTRSNLNDTERERGIYHTLCGNDPCNTVYFTSFNTRHIGQLYTGFIKDLFRNVRIHPKNIEIRFQTGAERVFVTFKKDQDDDDSGAYRLLVPGRVCPEVYKAVRMRMHGMRTTIRVMDPRNEVKYAEERRIGKMIEGVWRPTKKQLKNPELIVLPSVFQRMIRGYISHIESCSKFYFQPLSEMERLREIHALLNSPEEIQRGRFKSPAAISKGMMVSAPFENKYHRAKVLKVLTAARQHCQFKVFFIDYGNTDIIDFEQLRRFSFRCENLNDIPARMFECRLAMVEPSTVKCPSGKWADEAMEFMQQTADAGVVEIEIYSVVSAISNVIIKTATGTLNDILVEKGLAHKSDENYMSKADHDFRSRKQSVATRFLDEDHSKQNEEYLRSIQPEADLEVDPPPREYCTRNITLRGPYSPLETKIFSAVRIGTWKSVQVERDSVNSVLLDTDPQDVHERLIVAASITEAHNAETLTARSTTLMPNIHGFGALMTLLFCPTMQIKRNVNKTKYVCVLAGLGFDKETYKPLYEEHDIVLNLDADILKDDLELINQLRYCMDTMLYTDPSDERPTILPNMRADLCAKIKNLVVRLLNKNRKYIETHVDSFDNVWQRYDPEEVIETEPIYGHRSLFPMHSALKLYDEKFDRIHALGVHCQELHRLRQFDGAIQPITCQLCNQSLENIVQLRIHLLSQLHRDREHQIRFKMPKC</sequence>
<reference evidence="21" key="1">
    <citation type="submission" date="2013-07" db="EMBL/GenBank/DDBJ databases">
        <authorList>
            <person name="Geib S."/>
        </authorList>
    </citation>
    <scope>NUCLEOTIDE SEQUENCE</scope>
</reference>
<accession>W8BDV6</accession>
<comment type="subcellular location">
    <subcellularLocation>
        <location evidence="1">Cytoplasm</location>
    </subcellularLocation>
</comment>
<dbReference type="InterPro" id="IPR001650">
    <property type="entry name" value="Helicase_C-like"/>
</dbReference>
<dbReference type="SMART" id="SM00490">
    <property type="entry name" value="HELICc"/>
    <property type="match status" value="1"/>
</dbReference>
<evidence type="ECO:0000256" key="13">
    <source>
        <dbReference type="ARBA" id="ARBA00022943"/>
    </source>
</evidence>
<keyword evidence="22" id="KW-1185">Reference proteome</keyword>
<evidence type="ECO:0000256" key="5">
    <source>
        <dbReference type="ARBA" id="ARBA00022473"/>
    </source>
</evidence>
<evidence type="ECO:0000259" key="18">
    <source>
        <dbReference type="PROSITE" id="PS51192"/>
    </source>
</evidence>
<dbReference type="SMART" id="SM00487">
    <property type="entry name" value="DEXDc"/>
    <property type="match status" value="1"/>
</dbReference>
<keyword evidence="13" id="KW-0896">Oogenesis</keyword>
<dbReference type="GO" id="GO:0016787">
    <property type="term" value="F:hydrolase activity"/>
    <property type="evidence" value="ECO:0007669"/>
    <property type="project" value="UniProtKB-KW"/>
</dbReference>
<dbReference type="CTD" id="41919"/>
<feature type="domain" description="Helicase ATP-binding" evidence="18">
    <location>
        <begin position="134"/>
        <end position="300"/>
    </location>
</feature>
<dbReference type="PROSITE" id="PS00028">
    <property type="entry name" value="ZINC_FINGER_C2H2_1"/>
    <property type="match status" value="1"/>
</dbReference>
<dbReference type="GeneID" id="101463494"/>
<evidence type="ECO:0000256" key="15">
    <source>
        <dbReference type="ARBA" id="ARBA00023254"/>
    </source>
</evidence>
<evidence type="ECO:0000313" key="20">
    <source>
        <dbReference type="EMBL" id="CAD6996126.1"/>
    </source>
</evidence>
<keyword evidence="6" id="KW-0963">Cytoplasm</keyword>
<feature type="domain" description="Helicase C-terminal" evidence="19">
    <location>
        <begin position="346"/>
        <end position="532"/>
    </location>
</feature>
<dbReference type="CDD" id="cd18791">
    <property type="entry name" value="SF2_C_RHA"/>
    <property type="match status" value="1"/>
</dbReference>
<comment type="similarity">
    <text evidence="2">Belongs to the DEAD box helicase family. DEAH subfamily.</text>
</comment>
<dbReference type="GO" id="GO:0005737">
    <property type="term" value="C:cytoplasm"/>
    <property type="evidence" value="ECO:0007669"/>
    <property type="project" value="UniProtKB-SubCell"/>
</dbReference>
<evidence type="ECO:0000256" key="1">
    <source>
        <dbReference type="ARBA" id="ARBA00004496"/>
    </source>
</evidence>
<dbReference type="PROSITE" id="PS51192">
    <property type="entry name" value="HELICASE_ATP_BIND_1"/>
    <property type="match status" value="1"/>
</dbReference>
<organism evidence="21">
    <name type="scientific">Ceratitis capitata</name>
    <name type="common">Mediterranean fruit fly</name>
    <name type="synonym">Tephritis capitata</name>
    <dbReference type="NCBI Taxonomy" id="7213"/>
    <lineage>
        <taxon>Eukaryota</taxon>
        <taxon>Metazoa</taxon>
        <taxon>Ecdysozoa</taxon>
        <taxon>Arthropoda</taxon>
        <taxon>Hexapoda</taxon>
        <taxon>Insecta</taxon>
        <taxon>Pterygota</taxon>
        <taxon>Neoptera</taxon>
        <taxon>Endopterygota</taxon>
        <taxon>Diptera</taxon>
        <taxon>Brachycera</taxon>
        <taxon>Muscomorpha</taxon>
        <taxon>Tephritoidea</taxon>
        <taxon>Tephritidae</taxon>
        <taxon>Ceratitis</taxon>
        <taxon>Ceratitis</taxon>
    </lineage>
</organism>
<dbReference type="Pfam" id="PF00271">
    <property type="entry name" value="Helicase_C"/>
    <property type="match status" value="1"/>
</dbReference>
<dbReference type="PROSITE" id="PS51194">
    <property type="entry name" value="HELICASE_CTER"/>
    <property type="match status" value="1"/>
</dbReference>
<dbReference type="SMART" id="SM00847">
    <property type="entry name" value="HA2"/>
    <property type="match status" value="1"/>
</dbReference>
<evidence type="ECO:0000256" key="9">
    <source>
        <dbReference type="ARBA" id="ARBA00022801"/>
    </source>
</evidence>
<dbReference type="InterPro" id="IPR007502">
    <property type="entry name" value="Helicase-assoc_dom"/>
</dbReference>
<evidence type="ECO:0000256" key="12">
    <source>
        <dbReference type="ARBA" id="ARBA00022871"/>
    </source>
</evidence>
<dbReference type="GO" id="GO:0003724">
    <property type="term" value="F:RNA helicase activity"/>
    <property type="evidence" value="ECO:0007669"/>
    <property type="project" value="UniProtKB-EC"/>
</dbReference>
<keyword evidence="8" id="KW-0221">Differentiation</keyword>
<dbReference type="Pfam" id="PF00567">
    <property type="entry name" value="TUDOR"/>
    <property type="match status" value="1"/>
</dbReference>
<dbReference type="GO" id="GO:0048477">
    <property type="term" value="P:oogenesis"/>
    <property type="evidence" value="ECO:0007669"/>
    <property type="project" value="UniProtKB-KW"/>
</dbReference>
<dbReference type="EC" id="3.6.4.13" evidence="3"/>
<dbReference type="GO" id="GO:0003723">
    <property type="term" value="F:RNA binding"/>
    <property type="evidence" value="ECO:0007669"/>
    <property type="project" value="TreeGrafter"/>
</dbReference>
<reference evidence="20" key="3">
    <citation type="submission" date="2020-11" db="EMBL/GenBank/DDBJ databases">
        <authorList>
            <person name="Whitehead M."/>
        </authorList>
    </citation>
    <scope>NUCLEOTIDE SEQUENCE</scope>
    <source>
        <strain evidence="20">EGII</strain>
    </source>
</reference>
<dbReference type="GO" id="GO:0005524">
    <property type="term" value="F:ATP binding"/>
    <property type="evidence" value="ECO:0007669"/>
    <property type="project" value="UniProtKB-KW"/>
</dbReference>
<dbReference type="InterPro" id="IPR011545">
    <property type="entry name" value="DEAD/DEAH_box_helicase_dom"/>
</dbReference>
<dbReference type="Gene3D" id="3.40.50.300">
    <property type="entry name" value="P-loop containing nucleotide triphosphate hydrolases"/>
    <property type="match status" value="2"/>
</dbReference>
<evidence type="ECO:0000256" key="3">
    <source>
        <dbReference type="ARBA" id="ARBA00012552"/>
    </source>
</evidence>
<evidence type="ECO:0000256" key="8">
    <source>
        <dbReference type="ARBA" id="ARBA00022782"/>
    </source>
</evidence>
<dbReference type="KEGG" id="ccat:101463494"/>
<dbReference type="SUPFAM" id="SSF52540">
    <property type="entry name" value="P-loop containing nucleoside triphosphate hydrolases"/>
    <property type="match status" value="1"/>
</dbReference>
<dbReference type="InterPro" id="IPR002999">
    <property type="entry name" value="Tudor"/>
</dbReference>
<keyword evidence="11" id="KW-0067">ATP-binding</keyword>
<evidence type="ECO:0000256" key="16">
    <source>
        <dbReference type="ARBA" id="ARBA00047984"/>
    </source>
</evidence>
<evidence type="ECO:0000256" key="4">
    <source>
        <dbReference type="ARBA" id="ARBA00013352"/>
    </source>
</evidence>
<dbReference type="FunFam" id="3.40.50.300:FF:001676">
    <property type="entry name" value="DExH-box ATP-dependent RNA helicase DExH7 chloroplastic"/>
    <property type="match status" value="1"/>
</dbReference>
<evidence type="ECO:0000259" key="17">
    <source>
        <dbReference type="PROSITE" id="PS50304"/>
    </source>
</evidence>
<evidence type="ECO:0000313" key="22">
    <source>
        <dbReference type="Proteomes" id="UP000606786"/>
    </source>
</evidence>
<dbReference type="GO" id="GO:0031047">
    <property type="term" value="P:regulatory ncRNA-mediated gene silencing"/>
    <property type="evidence" value="ECO:0007669"/>
    <property type="project" value="UniProtKB-KW"/>
</dbReference>
<comment type="catalytic activity">
    <reaction evidence="16">
        <text>ATP + H2O = ADP + phosphate + H(+)</text>
        <dbReference type="Rhea" id="RHEA:13065"/>
        <dbReference type="ChEBI" id="CHEBI:15377"/>
        <dbReference type="ChEBI" id="CHEBI:15378"/>
        <dbReference type="ChEBI" id="CHEBI:30616"/>
        <dbReference type="ChEBI" id="CHEBI:43474"/>
        <dbReference type="ChEBI" id="CHEBI:456216"/>
        <dbReference type="EC" id="3.6.4.13"/>
    </reaction>
</comment>
<dbReference type="GO" id="GO:0051321">
    <property type="term" value="P:meiotic cell cycle"/>
    <property type="evidence" value="ECO:0007669"/>
    <property type="project" value="UniProtKB-KW"/>
</dbReference>
<dbReference type="InterPro" id="IPR014001">
    <property type="entry name" value="Helicase_ATP-bd"/>
</dbReference>
<dbReference type="EMBL" id="GAMC01011377">
    <property type="protein sequence ID" value="JAB95178.1"/>
    <property type="molecule type" value="mRNA"/>
</dbReference>
<dbReference type="Gene3D" id="2.30.30.140">
    <property type="match status" value="1"/>
</dbReference>
<proteinExistence type="evidence at transcript level"/>
<keyword evidence="9" id="KW-0378">Hydrolase</keyword>
<dbReference type="EMBL" id="CAJHJT010000001">
    <property type="protein sequence ID" value="CAD6996126.1"/>
    <property type="molecule type" value="Genomic_DNA"/>
</dbReference>
<evidence type="ECO:0000259" key="19">
    <source>
        <dbReference type="PROSITE" id="PS51194"/>
    </source>
</evidence>
<evidence type="ECO:0000256" key="7">
    <source>
        <dbReference type="ARBA" id="ARBA00022741"/>
    </source>
</evidence>
<dbReference type="SUPFAM" id="SSF63748">
    <property type="entry name" value="Tudor/PWWP/MBT"/>
    <property type="match status" value="1"/>
</dbReference>
<dbReference type="InterPro" id="IPR035437">
    <property type="entry name" value="SNase_OB-fold_sf"/>
</dbReference>
<name>W8BDV6_CERCA</name>
<keyword evidence="15" id="KW-0469">Meiosis</keyword>
<feature type="domain" description="Tudor" evidence="17">
    <location>
        <begin position="951"/>
        <end position="1014"/>
    </location>
</feature>
<keyword evidence="7" id="KW-0547">Nucleotide-binding</keyword>
<dbReference type="InterPro" id="IPR013087">
    <property type="entry name" value="Znf_C2H2_type"/>
</dbReference>
<keyword evidence="14" id="KW-0943">RNA-mediated gene silencing</keyword>
<evidence type="ECO:0000256" key="10">
    <source>
        <dbReference type="ARBA" id="ARBA00022806"/>
    </source>
</evidence>
<dbReference type="InterPro" id="IPR027417">
    <property type="entry name" value="P-loop_NTPase"/>
</dbReference>
<keyword evidence="12" id="KW-0744">Spermatogenesis</keyword>
<protein>
    <recommendedName>
        <fullName evidence="4">Probable ATP-dependent RNA helicase spindle-E</fullName>
        <ecNumber evidence="3">3.6.4.13</ecNumber>
    </recommendedName>
</protein>
<keyword evidence="5" id="KW-0217">Developmental protein</keyword>
<dbReference type="Pfam" id="PF00270">
    <property type="entry name" value="DEAD"/>
    <property type="match status" value="1"/>
</dbReference>
<dbReference type="GO" id="GO:0007283">
    <property type="term" value="P:spermatogenesis"/>
    <property type="evidence" value="ECO:0007669"/>
    <property type="project" value="UniProtKB-KW"/>
</dbReference>
<evidence type="ECO:0000256" key="2">
    <source>
        <dbReference type="ARBA" id="ARBA00008792"/>
    </source>
</evidence>
<dbReference type="Gene3D" id="1.20.120.1080">
    <property type="match status" value="1"/>
</dbReference>